<keyword evidence="2" id="KW-1185">Reference proteome</keyword>
<proteinExistence type="predicted"/>
<dbReference type="Proteomes" id="UP001151752">
    <property type="component" value="Chromosome 3"/>
</dbReference>
<gene>
    <name evidence="1" type="ORF">OIU74_013926</name>
</gene>
<protein>
    <submittedName>
        <fullName evidence="1">Uncharacterized protein</fullName>
    </submittedName>
</protein>
<evidence type="ECO:0000313" key="2">
    <source>
        <dbReference type="Proteomes" id="UP001151752"/>
    </source>
</evidence>
<dbReference type="AlphaFoldDB" id="A0A9Q0SYG1"/>
<dbReference type="EMBL" id="JAPFFM010000017">
    <property type="protein sequence ID" value="KAJ6694699.1"/>
    <property type="molecule type" value="Genomic_DNA"/>
</dbReference>
<name>A0A9Q0SYG1_9ROSI</name>
<accession>A0A9Q0SYG1</accession>
<evidence type="ECO:0000313" key="1">
    <source>
        <dbReference type="EMBL" id="KAJ6694699.1"/>
    </source>
</evidence>
<sequence>MSEIETWGFGVLLASREK</sequence>
<comment type="caution">
    <text evidence="1">The sequence shown here is derived from an EMBL/GenBank/DDBJ whole genome shotgun (WGS) entry which is preliminary data.</text>
</comment>
<reference evidence="1" key="2">
    <citation type="journal article" date="2023" name="Int. J. Mol. Sci.">
        <title>De Novo Assembly and Annotation of 11 Diverse Shrub Willow (Salix) Genomes Reveals Novel Gene Organization in Sex-Linked Regions.</title>
        <authorList>
            <person name="Hyden B."/>
            <person name="Feng K."/>
            <person name="Yates T.B."/>
            <person name="Jawdy S."/>
            <person name="Cereghino C."/>
            <person name="Smart L.B."/>
            <person name="Muchero W."/>
        </authorList>
    </citation>
    <scope>NUCLEOTIDE SEQUENCE</scope>
    <source>
        <tissue evidence="1">Shoot tip</tissue>
    </source>
</reference>
<organism evidence="1 2">
    <name type="scientific">Salix koriyanagi</name>
    <dbReference type="NCBI Taxonomy" id="2511006"/>
    <lineage>
        <taxon>Eukaryota</taxon>
        <taxon>Viridiplantae</taxon>
        <taxon>Streptophyta</taxon>
        <taxon>Embryophyta</taxon>
        <taxon>Tracheophyta</taxon>
        <taxon>Spermatophyta</taxon>
        <taxon>Magnoliopsida</taxon>
        <taxon>eudicotyledons</taxon>
        <taxon>Gunneridae</taxon>
        <taxon>Pentapetalae</taxon>
        <taxon>rosids</taxon>
        <taxon>fabids</taxon>
        <taxon>Malpighiales</taxon>
        <taxon>Salicaceae</taxon>
        <taxon>Saliceae</taxon>
        <taxon>Salix</taxon>
    </lineage>
</organism>
<reference evidence="1" key="1">
    <citation type="submission" date="2022-11" db="EMBL/GenBank/DDBJ databases">
        <authorList>
            <person name="Hyden B.L."/>
            <person name="Feng K."/>
            <person name="Yates T."/>
            <person name="Jawdy S."/>
            <person name="Smart L.B."/>
            <person name="Muchero W."/>
        </authorList>
    </citation>
    <scope>NUCLEOTIDE SEQUENCE</scope>
    <source>
        <tissue evidence="1">Shoot tip</tissue>
    </source>
</reference>